<comment type="caution">
    <text evidence="3">The sequence shown here is derived from an EMBL/GenBank/DDBJ whole genome shotgun (WGS) entry which is preliminary data.</text>
</comment>
<dbReference type="SUPFAM" id="SSF54001">
    <property type="entry name" value="Cysteine proteinases"/>
    <property type="match status" value="1"/>
</dbReference>
<evidence type="ECO:0000313" key="4">
    <source>
        <dbReference type="Proteomes" id="UP000594638"/>
    </source>
</evidence>
<dbReference type="GO" id="GO:0016579">
    <property type="term" value="P:protein deubiquitination"/>
    <property type="evidence" value="ECO:0007669"/>
    <property type="project" value="TreeGrafter"/>
</dbReference>
<gene>
    <name evidence="3" type="ORF">OLEA9_A020315</name>
</gene>
<feature type="domain" description="OTU" evidence="2">
    <location>
        <begin position="156"/>
        <end position="232"/>
    </location>
</feature>
<dbReference type="GO" id="GO:0004843">
    <property type="term" value="F:cysteine-type deubiquitinase activity"/>
    <property type="evidence" value="ECO:0007669"/>
    <property type="project" value="TreeGrafter"/>
</dbReference>
<dbReference type="Proteomes" id="UP000594638">
    <property type="component" value="Unassembled WGS sequence"/>
</dbReference>
<evidence type="ECO:0000313" key="3">
    <source>
        <dbReference type="EMBL" id="CAA2983124.1"/>
    </source>
</evidence>
<organism evidence="3 4">
    <name type="scientific">Olea europaea subsp. europaea</name>
    <dbReference type="NCBI Taxonomy" id="158383"/>
    <lineage>
        <taxon>Eukaryota</taxon>
        <taxon>Viridiplantae</taxon>
        <taxon>Streptophyta</taxon>
        <taxon>Embryophyta</taxon>
        <taxon>Tracheophyta</taxon>
        <taxon>Spermatophyta</taxon>
        <taxon>Magnoliopsida</taxon>
        <taxon>eudicotyledons</taxon>
        <taxon>Gunneridae</taxon>
        <taxon>Pentapetalae</taxon>
        <taxon>asterids</taxon>
        <taxon>lamiids</taxon>
        <taxon>Lamiales</taxon>
        <taxon>Oleaceae</taxon>
        <taxon>Oleeae</taxon>
        <taxon>Olea</taxon>
    </lineage>
</organism>
<accession>A0A8S0RUQ3</accession>
<proteinExistence type="inferred from homology"/>
<dbReference type="EMBL" id="CACTIH010003722">
    <property type="protein sequence ID" value="CAA2983124.1"/>
    <property type="molecule type" value="Genomic_DNA"/>
</dbReference>
<keyword evidence="4" id="KW-1185">Reference proteome</keyword>
<dbReference type="Pfam" id="PF02338">
    <property type="entry name" value="OTU"/>
    <property type="match status" value="1"/>
</dbReference>
<dbReference type="InterPro" id="IPR038765">
    <property type="entry name" value="Papain-like_cys_pep_sf"/>
</dbReference>
<dbReference type="Gramene" id="OE9A020315T1">
    <property type="protein sequence ID" value="OE9A020315C1"/>
    <property type="gene ID" value="OE9A020315"/>
</dbReference>
<comment type="similarity">
    <text evidence="1">Belongs to the peptidase C85 family.</text>
</comment>
<dbReference type="InterPro" id="IPR050704">
    <property type="entry name" value="Peptidase_C85-like"/>
</dbReference>
<sequence length="258" mass="29826">MNGGSPKTITSYDKGTFRIEHVEEVYNFDVTDFIVENDKAIAHSLQEELTRLEIVEGSESRCAEDEDQQASIFTQDWLGFTNPGEQDKQGTILARDWLDSSRKHFDSDDKFNHEEGSGKGMVPKNHGELLAEDMELEVLPTIADEIILDADDAISDHQRLIARLELYDVVELKSHREQYENYVPMAYDDYLKKMSKMWEWGDHFTLQAAADTYGVKIFVITSFKDTCYIKILPQTHMTKRMIFSSFWAEGHYNSIYPQ</sequence>
<dbReference type="InterPro" id="IPR003323">
    <property type="entry name" value="OTU_dom"/>
</dbReference>
<reference evidence="3 4" key="1">
    <citation type="submission" date="2019-12" db="EMBL/GenBank/DDBJ databases">
        <authorList>
            <person name="Alioto T."/>
            <person name="Alioto T."/>
            <person name="Gomez Garrido J."/>
        </authorList>
    </citation>
    <scope>NUCLEOTIDE SEQUENCE [LARGE SCALE GENOMIC DNA]</scope>
</reference>
<dbReference type="OrthoDB" id="415023at2759"/>
<protein>
    <recommendedName>
        <fullName evidence="2">OTU domain-containing protein</fullName>
    </recommendedName>
</protein>
<dbReference type="PANTHER" id="PTHR12419:SF90">
    <property type="entry name" value="OS02G0819500 PROTEIN"/>
    <property type="match status" value="1"/>
</dbReference>
<evidence type="ECO:0000256" key="1">
    <source>
        <dbReference type="ARBA" id="ARBA00010407"/>
    </source>
</evidence>
<dbReference type="Gene3D" id="3.90.70.80">
    <property type="match status" value="1"/>
</dbReference>
<dbReference type="AlphaFoldDB" id="A0A8S0RUQ3"/>
<name>A0A8S0RUQ3_OLEEU</name>
<dbReference type="PANTHER" id="PTHR12419">
    <property type="entry name" value="OTU DOMAIN CONTAINING PROTEIN"/>
    <property type="match status" value="1"/>
</dbReference>
<evidence type="ECO:0000259" key="2">
    <source>
        <dbReference type="Pfam" id="PF02338"/>
    </source>
</evidence>